<sequence>IGGKSQAPAKFKYRRIIQFIQYGIIKERGKTLLY</sequence>
<dbReference type="AlphaFoldDB" id="X1J595"/>
<protein>
    <submittedName>
        <fullName evidence="1">Uncharacterized protein</fullName>
    </submittedName>
</protein>
<reference evidence="1" key="1">
    <citation type="journal article" date="2014" name="Front. Microbiol.">
        <title>High frequency of phylogenetically diverse reductive dehalogenase-homologous genes in deep subseafloor sedimentary metagenomes.</title>
        <authorList>
            <person name="Kawai M."/>
            <person name="Futagami T."/>
            <person name="Toyoda A."/>
            <person name="Takaki Y."/>
            <person name="Nishi S."/>
            <person name="Hori S."/>
            <person name="Arai W."/>
            <person name="Tsubouchi T."/>
            <person name="Morono Y."/>
            <person name="Uchiyama I."/>
            <person name="Ito T."/>
            <person name="Fujiyama A."/>
            <person name="Inagaki F."/>
            <person name="Takami H."/>
        </authorList>
    </citation>
    <scope>NUCLEOTIDE SEQUENCE</scope>
    <source>
        <strain evidence="1">Expedition CK06-06</strain>
    </source>
</reference>
<feature type="non-terminal residue" evidence="1">
    <location>
        <position position="1"/>
    </location>
</feature>
<proteinExistence type="predicted"/>
<evidence type="ECO:0000313" key="1">
    <source>
        <dbReference type="EMBL" id="GAH76680.1"/>
    </source>
</evidence>
<dbReference type="EMBL" id="BARU01042884">
    <property type="protein sequence ID" value="GAH76680.1"/>
    <property type="molecule type" value="Genomic_DNA"/>
</dbReference>
<gene>
    <name evidence="1" type="ORF">S03H2_65787</name>
</gene>
<organism evidence="1">
    <name type="scientific">marine sediment metagenome</name>
    <dbReference type="NCBI Taxonomy" id="412755"/>
    <lineage>
        <taxon>unclassified sequences</taxon>
        <taxon>metagenomes</taxon>
        <taxon>ecological metagenomes</taxon>
    </lineage>
</organism>
<name>X1J595_9ZZZZ</name>
<comment type="caution">
    <text evidence="1">The sequence shown here is derived from an EMBL/GenBank/DDBJ whole genome shotgun (WGS) entry which is preliminary data.</text>
</comment>
<accession>X1J595</accession>